<dbReference type="SUPFAM" id="SSF52540">
    <property type="entry name" value="P-loop containing nucleoside triphosphate hydrolases"/>
    <property type="match status" value="1"/>
</dbReference>
<dbReference type="Pfam" id="PF00271">
    <property type="entry name" value="Helicase_C"/>
    <property type="match status" value="1"/>
</dbReference>
<dbReference type="PROSITE" id="PS00039">
    <property type="entry name" value="DEAD_ATP_HELICASE"/>
    <property type="match status" value="1"/>
</dbReference>
<keyword evidence="4 6" id="KW-0067">ATP-binding</keyword>
<dbReference type="PANTHER" id="PTHR47959:SF1">
    <property type="entry name" value="ATP-DEPENDENT RNA HELICASE DBPA"/>
    <property type="match status" value="1"/>
</dbReference>
<dbReference type="Pfam" id="PF03880">
    <property type="entry name" value="DbpA"/>
    <property type="match status" value="1"/>
</dbReference>
<name>A0A1M6UYY7_9RHOB</name>
<feature type="compositionally biased region" description="Basic and acidic residues" evidence="7">
    <location>
        <begin position="700"/>
        <end position="711"/>
    </location>
</feature>
<dbReference type="PROSITE" id="PS51192">
    <property type="entry name" value="HELICASE_ATP_BIND_1"/>
    <property type="match status" value="1"/>
</dbReference>
<dbReference type="InterPro" id="IPR000629">
    <property type="entry name" value="RNA-helicase_DEAD-box_CS"/>
</dbReference>
<dbReference type="Pfam" id="PF00270">
    <property type="entry name" value="DEAD"/>
    <property type="match status" value="1"/>
</dbReference>
<keyword evidence="1 6" id="KW-0547">Nucleotide-binding</keyword>
<feature type="domain" description="Helicase C-terminal" evidence="9">
    <location>
        <begin position="225"/>
        <end position="374"/>
    </location>
</feature>
<dbReference type="SMART" id="SM00487">
    <property type="entry name" value="DEXDc"/>
    <property type="match status" value="1"/>
</dbReference>
<dbReference type="Proteomes" id="UP000184191">
    <property type="component" value="Unassembled WGS sequence"/>
</dbReference>
<dbReference type="PROSITE" id="PS51194">
    <property type="entry name" value="HELICASE_CTER"/>
    <property type="match status" value="1"/>
</dbReference>
<evidence type="ECO:0000256" key="1">
    <source>
        <dbReference type="ARBA" id="ARBA00022741"/>
    </source>
</evidence>
<evidence type="ECO:0000259" key="8">
    <source>
        <dbReference type="PROSITE" id="PS51192"/>
    </source>
</evidence>
<feature type="compositionally biased region" description="Low complexity" evidence="7">
    <location>
        <begin position="667"/>
        <end position="688"/>
    </location>
</feature>
<evidence type="ECO:0000313" key="11">
    <source>
        <dbReference type="Proteomes" id="UP000184191"/>
    </source>
</evidence>
<dbReference type="InterPro" id="IPR014001">
    <property type="entry name" value="Helicase_ATP-bd"/>
</dbReference>
<feature type="domain" description="Helicase ATP-binding" evidence="8">
    <location>
        <begin position="26"/>
        <end position="202"/>
    </location>
</feature>
<protein>
    <submittedName>
        <fullName evidence="10">ATP-dependent RNA helicase DeaD</fullName>
    </submittedName>
</protein>
<organism evidence="10 11">
    <name type="scientific">Roseovarius marisflavi</name>
    <dbReference type="NCBI Taxonomy" id="1054996"/>
    <lineage>
        <taxon>Bacteria</taxon>
        <taxon>Pseudomonadati</taxon>
        <taxon>Pseudomonadota</taxon>
        <taxon>Alphaproteobacteria</taxon>
        <taxon>Rhodobacterales</taxon>
        <taxon>Roseobacteraceae</taxon>
        <taxon>Roseovarius</taxon>
    </lineage>
</organism>
<feature type="compositionally biased region" description="Gly residues" evidence="7">
    <location>
        <begin position="735"/>
        <end position="745"/>
    </location>
</feature>
<feature type="region of interest" description="Disordered" evidence="7">
    <location>
        <begin position="522"/>
        <end position="774"/>
    </location>
</feature>
<dbReference type="InterPro" id="IPR012677">
    <property type="entry name" value="Nucleotide-bd_a/b_plait_sf"/>
</dbReference>
<evidence type="ECO:0000259" key="9">
    <source>
        <dbReference type="PROSITE" id="PS51194"/>
    </source>
</evidence>
<reference evidence="11" key="1">
    <citation type="submission" date="2016-11" db="EMBL/GenBank/DDBJ databases">
        <authorList>
            <person name="Varghese N."/>
            <person name="Submissions S."/>
        </authorList>
    </citation>
    <scope>NUCLEOTIDE SEQUENCE [LARGE SCALE GENOMIC DNA]</scope>
    <source>
        <strain evidence="11">DSM 29327</strain>
    </source>
</reference>
<evidence type="ECO:0000256" key="6">
    <source>
        <dbReference type="RuleBase" id="RU000492"/>
    </source>
</evidence>
<comment type="similarity">
    <text evidence="5 6">Belongs to the DEAD box helicase family.</text>
</comment>
<dbReference type="CDD" id="cd12252">
    <property type="entry name" value="RRM_DbpA"/>
    <property type="match status" value="1"/>
</dbReference>
<dbReference type="GO" id="GO:0005524">
    <property type="term" value="F:ATP binding"/>
    <property type="evidence" value="ECO:0007669"/>
    <property type="project" value="UniProtKB-KW"/>
</dbReference>
<dbReference type="Gene3D" id="3.40.50.300">
    <property type="entry name" value="P-loop containing nucleotide triphosphate hydrolases"/>
    <property type="match status" value="2"/>
</dbReference>
<feature type="compositionally biased region" description="Basic and acidic residues" evidence="7">
    <location>
        <begin position="535"/>
        <end position="558"/>
    </location>
</feature>
<proteinExistence type="inferred from homology"/>
<dbReference type="CDD" id="cd18787">
    <property type="entry name" value="SF2_C_DEAD"/>
    <property type="match status" value="1"/>
</dbReference>
<dbReference type="GO" id="GO:0005829">
    <property type="term" value="C:cytosol"/>
    <property type="evidence" value="ECO:0007669"/>
    <property type="project" value="TreeGrafter"/>
</dbReference>
<feature type="compositionally biased region" description="Basic and acidic residues" evidence="7">
    <location>
        <begin position="624"/>
        <end position="642"/>
    </location>
</feature>
<dbReference type="Gene3D" id="3.30.70.330">
    <property type="match status" value="1"/>
</dbReference>
<evidence type="ECO:0000256" key="7">
    <source>
        <dbReference type="SAM" id="MobiDB-lite"/>
    </source>
</evidence>
<dbReference type="GO" id="GO:0016787">
    <property type="term" value="F:hydrolase activity"/>
    <property type="evidence" value="ECO:0007669"/>
    <property type="project" value="UniProtKB-KW"/>
</dbReference>
<dbReference type="InterPro" id="IPR044742">
    <property type="entry name" value="DEAD/DEAH_RhlB"/>
</dbReference>
<dbReference type="GO" id="GO:0003724">
    <property type="term" value="F:RNA helicase activity"/>
    <property type="evidence" value="ECO:0007669"/>
    <property type="project" value="TreeGrafter"/>
</dbReference>
<evidence type="ECO:0000256" key="5">
    <source>
        <dbReference type="ARBA" id="ARBA00038437"/>
    </source>
</evidence>
<dbReference type="InterPro" id="IPR050079">
    <property type="entry name" value="DEAD_box_RNA_helicase"/>
</dbReference>
<dbReference type="InterPro" id="IPR011545">
    <property type="entry name" value="DEAD/DEAH_box_helicase_dom"/>
</dbReference>
<dbReference type="InterPro" id="IPR001650">
    <property type="entry name" value="Helicase_C-like"/>
</dbReference>
<dbReference type="AlphaFoldDB" id="A0A1M6UYY7"/>
<dbReference type="CDD" id="cd00268">
    <property type="entry name" value="DEADc"/>
    <property type="match status" value="1"/>
</dbReference>
<keyword evidence="2 6" id="KW-0378">Hydrolase</keyword>
<keyword evidence="3 6" id="KW-0347">Helicase</keyword>
<dbReference type="STRING" id="1054996.SAMN05444414_1014"/>
<dbReference type="InterPro" id="IPR005580">
    <property type="entry name" value="DbpA/CsdA_RNA-bd_dom"/>
</dbReference>
<dbReference type="PANTHER" id="PTHR47959">
    <property type="entry name" value="ATP-DEPENDENT RNA HELICASE RHLE-RELATED"/>
    <property type="match status" value="1"/>
</dbReference>
<feature type="compositionally biased region" description="Basic and acidic residues" evidence="7">
    <location>
        <begin position="572"/>
        <end position="600"/>
    </location>
</feature>
<dbReference type="InterPro" id="IPR027417">
    <property type="entry name" value="P-loop_NTPase"/>
</dbReference>
<evidence type="ECO:0000256" key="4">
    <source>
        <dbReference type="ARBA" id="ARBA00022840"/>
    </source>
</evidence>
<keyword evidence="11" id="KW-1185">Reference proteome</keyword>
<evidence type="ECO:0000256" key="2">
    <source>
        <dbReference type="ARBA" id="ARBA00022801"/>
    </source>
</evidence>
<feature type="compositionally biased region" description="Gly residues" evidence="7">
    <location>
        <begin position="752"/>
        <end position="765"/>
    </location>
</feature>
<accession>A0A1M6UYY7</accession>
<evidence type="ECO:0000256" key="3">
    <source>
        <dbReference type="ARBA" id="ARBA00022806"/>
    </source>
</evidence>
<evidence type="ECO:0000313" key="10">
    <source>
        <dbReference type="EMBL" id="SHK74462.1"/>
    </source>
</evidence>
<dbReference type="RefSeq" id="WP_073193891.1">
    <property type="nucleotide sequence ID" value="NZ_FRBN01000001.1"/>
</dbReference>
<dbReference type="GO" id="GO:0003676">
    <property type="term" value="F:nucleic acid binding"/>
    <property type="evidence" value="ECO:0007669"/>
    <property type="project" value="InterPro"/>
</dbReference>
<dbReference type="SMART" id="SM00490">
    <property type="entry name" value="HELICc"/>
    <property type="match status" value="1"/>
</dbReference>
<sequence length="774" mass="82665">MIISSLSKTLAARGYDTLTAVQEAVTDPNLATSDLLVSAQTGSGKTVGFGLAIAPTLLGESETLPPAAAPLALIVAPTRELAFQVMRELSWLYAEAGARVASCVGGMDMRDERRTLDRGAHIVVGTPGRLCDHIKRGSLDMTSLRAVVLDEADEMLDLGFREDLEFMLAAAPEDRRTLMFSATVPPMIAKLAQQFQRDAVRVSTQSGNKQHADITYQALRVAPQDAENAVINLLRYHDAQNAIVFANTRATVARLTARFANRGFSVVSLSGELSQTERTHALQAMRDGRARVCVATDVAARGIDLPNLELVIHAELPSNSEALLHRSGRTGRAGRKGISALIVPAKTAKKAERLLKFAKITAEWTTPPTPEDIEARDHERLLSDPVWSEEPSATEAAFAEQLLAQHSPERIAAAYLRLYQSSWSAPEELSPPDARPPAKEHKPFGPSTWFALSVGANDRAEARWLLPLLCRAGNLDKDCIGAIRVQPTETFVELTEASATGFWAAIGADGKLEDGVSVRRVEGAPDLGRSSAPRAPRDDRGPRRDTRPPRDNDGDSARYKPSPDAAPAPKPAYEKPAYKKPATEKSAEKSYDKPRAEKSRFAKPKSTPMTKAVEDGAVTPLRKQSGEKPAHKAPKKVWDSKPSEAPTGKPASKPYDKAAGKPGGKPFGKPAGKPFGKPGAKPAGKPFGKPGGKPAGKPYARTDDRTADPAKPKHNPASDSSRRFTPPGMAAKPGKPGGGKPFGKGPGKKPVGKGGAPKGRPGFGGATPPKRNKP</sequence>
<dbReference type="EMBL" id="FRBN01000001">
    <property type="protein sequence ID" value="SHK74462.1"/>
    <property type="molecule type" value="Genomic_DNA"/>
</dbReference>
<gene>
    <name evidence="10" type="ORF">SAMN05444414_1014</name>
</gene>